<keyword evidence="1" id="KW-1133">Transmembrane helix</keyword>
<dbReference type="EMBL" id="JAATIQ010000184">
    <property type="protein sequence ID" value="KAF4372834.1"/>
    <property type="molecule type" value="Genomic_DNA"/>
</dbReference>
<keyword evidence="1" id="KW-0812">Transmembrane</keyword>
<keyword evidence="3" id="KW-1185">Reference proteome</keyword>
<sequence>MVCLQAHLVVWVLSVMVYAGLFLPELLWAIVWWPSRPARPTRSTRWTSILIGLVMMMPEF</sequence>
<evidence type="ECO:0000313" key="2">
    <source>
        <dbReference type="EMBL" id="KAF4372834.1"/>
    </source>
</evidence>
<evidence type="ECO:0000313" key="3">
    <source>
        <dbReference type="Proteomes" id="UP000583929"/>
    </source>
</evidence>
<accession>A0A7J6FQ45</accession>
<reference evidence="2 3" key="1">
    <citation type="journal article" date="2020" name="bioRxiv">
        <title>Sequence and annotation of 42 cannabis genomes reveals extensive copy number variation in cannabinoid synthesis and pathogen resistance genes.</title>
        <authorList>
            <person name="Mckernan K.J."/>
            <person name="Helbert Y."/>
            <person name="Kane L.T."/>
            <person name="Ebling H."/>
            <person name="Zhang L."/>
            <person name="Liu B."/>
            <person name="Eaton Z."/>
            <person name="Mclaughlin S."/>
            <person name="Kingan S."/>
            <person name="Baybayan P."/>
            <person name="Concepcion G."/>
            <person name="Jordan M."/>
            <person name="Riva A."/>
            <person name="Barbazuk W."/>
            <person name="Harkins T."/>
        </authorList>
    </citation>
    <scope>NUCLEOTIDE SEQUENCE [LARGE SCALE GENOMIC DNA]</scope>
    <source>
        <strain evidence="3">cv. Jamaican Lion 4</strain>
        <tissue evidence="2">Leaf</tissue>
    </source>
</reference>
<feature type="transmembrane region" description="Helical" evidence="1">
    <location>
        <begin position="6"/>
        <end position="33"/>
    </location>
</feature>
<gene>
    <name evidence="2" type="ORF">G4B88_028809</name>
</gene>
<name>A0A7J6FQ45_CANSA</name>
<keyword evidence="1" id="KW-0472">Membrane</keyword>
<protein>
    <submittedName>
        <fullName evidence="2">Uncharacterized protein</fullName>
    </submittedName>
</protein>
<proteinExistence type="predicted"/>
<feature type="non-terminal residue" evidence="2">
    <location>
        <position position="60"/>
    </location>
</feature>
<comment type="caution">
    <text evidence="2">The sequence shown here is derived from an EMBL/GenBank/DDBJ whole genome shotgun (WGS) entry which is preliminary data.</text>
</comment>
<organism evidence="2 3">
    <name type="scientific">Cannabis sativa</name>
    <name type="common">Hemp</name>
    <name type="synonym">Marijuana</name>
    <dbReference type="NCBI Taxonomy" id="3483"/>
    <lineage>
        <taxon>Eukaryota</taxon>
        <taxon>Viridiplantae</taxon>
        <taxon>Streptophyta</taxon>
        <taxon>Embryophyta</taxon>
        <taxon>Tracheophyta</taxon>
        <taxon>Spermatophyta</taxon>
        <taxon>Magnoliopsida</taxon>
        <taxon>eudicotyledons</taxon>
        <taxon>Gunneridae</taxon>
        <taxon>Pentapetalae</taxon>
        <taxon>rosids</taxon>
        <taxon>fabids</taxon>
        <taxon>Rosales</taxon>
        <taxon>Cannabaceae</taxon>
        <taxon>Cannabis</taxon>
    </lineage>
</organism>
<dbReference type="Proteomes" id="UP000583929">
    <property type="component" value="Unassembled WGS sequence"/>
</dbReference>
<dbReference type="AlphaFoldDB" id="A0A7J6FQ45"/>
<evidence type="ECO:0000256" key="1">
    <source>
        <dbReference type="SAM" id="Phobius"/>
    </source>
</evidence>